<evidence type="ECO:0000313" key="2">
    <source>
        <dbReference type="EMBL" id="OAA44052.1"/>
    </source>
</evidence>
<accession>A0A167EK34</accession>
<feature type="signal peptide" evidence="1">
    <location>
        <begin position="1"/>
        <end position="24"/>
    </location>
</feature>
<proteinExistence type="predicted"/>
<evidence type="ECO:0008006" key="4">
    <source>
        <dbReference type="Google" id="ProtNLM"/>
    </source>
</evidence>
<feature type="chain" id="PRO_5007885821" description="Ecp2 effector protein domain-containing protein" evidence="1">
    <location>
        <begin position="25"/>
        <end position="332"/>
    </location>
</feature>
<name>A0A167EK34_9HYPO</name>
<reference evidence="2 3" key="1">
    <citation type="journal article" date="2016" name="Genome Biol. Evol.">
        <title>Divergent and convergent evolution of fungal pathogenicity.</title>
        <authorList>
            <person name="Shang Y."/>
            <person name="Xiao G."/>
            <person name="Zheng P."/>
            <person name="Cen K."/>
            <person name="Zhan S."/>
            <person name="Wang C."/>
        </authorList>
    </citation>
    <scope>NUCLEOTIDE SEQUENCE [LARGE SCALE GENOMIC DNA]</scope>
    <source>
        <strain evidence="2 3">RCEF 3172</strain>
    </source>
</reference>
<dbReference type="OrthoDB" id="4862463at2759"/>
<protein>
    <recommendedName>
        <fullName evidence="4">Ecp2 effector protein domain-containing protein</fullName>
    </recommendedName>
</protein>
<organism evidence="2 3">
    <name type="scientific">Beauveria brongniartii RCEF 3172</name>
    <dbReference type="NCBI Taxonomy" id="1081107"/>
    <lineage>
        <taxon>Eukaryota</taxon>
        <taxon>Fungi</taxon>
        <taxon>Dikarya</taxon>
        <taxon>Ascomycota</taxon>
        <taxon>Pezizomycotina</taxon>
        <taxon>Sordariomycetes</taxon>
        <taxon>Hypocreomycetidae</taxon>
        <taxon>Hypocreales</taxon>
        <taxon>Cordycipitaceae</taxon>
        <taxon>Beauveria</taxon>
        <taxon>Beauveria brongniartii</taxon>
    </lineage>
</organism>
<evidence type="ECO:0000313" key="3">
    <source>
        <dbReference type="Proteomes" id="UP000076863"/>
    </source>
</evidence>
<keyword evidence="3" id="KW-1185">Reference proteome</keyword>
<dbReference type="Proteomes" id="UP000076863">
    <property type="component" value="Unassembled WGS sequence"/>
</dbReference>
<dbReference type="AlphaFoldDB" id="A0A167EK34"/>
<gene>
    <name evidence="2" type="ORF">BBO_04408</name>
</gene>
<dbReference type="EMBL" id="AZHA01000011">
    <property type="protein sequence ID" value="OAA44052.1"/>
    <property type="molecule type" value="Genomic_DNA"/>
</dbReference>
<evidence type="ECO:0000256" key="1">
    <source>
        <dbReference type="SAM" id="SignalP"/>
    </source>
</evidence>
<sequence>MLWLPWSLLGWVAAFFAVLDVCHAHNPKDNFRGDGSDPEERVTLKRSEPEASSTSVYICENNPLNPPCTTVDAPDRRCVAIPQEYKNTVSGVRVQDGTSICRFYLEPDCNGKHFEASSKAIDIYTEYPTLNDQVTSFTCNTTIQKAGPKPWEWPSKSQKQLCTHVEKLSLEFKLGNNLGSGTYDMIKLGFEDAGLNAHVITEGPSPGYKVSQDINMQHVFGTETVALSQINRLRLLDELTDWSFGGDVWEIDGFTLTGRCTGSAMNIALEKFSSLNKWLQAQPDQPGRFQYHRDWEVWAGDVKPQDWVIKSVCNTFKSMKVSLCISPMKTGI</sequence>
<keyword evidence="1" id="KW-0732">Signal</keyword>
<comment type="caution">
    <text evidence="2">The sequence shown here is derived from an EMBL/GenBank/DDBJ whole genome shotgun (WGS) entry which is preliminary data.</text>
</comment>